<organism evidence="2 3">
    <name type="scientific">Pararhodospirillum photometricum DSM 122</name>
    <dbReference type="NCBI Taxonomy" id="1150469"/>
    <lineage>
        <taxon>Bacteria</taxon>
        <taxon>Pseudomonadati</taxon>
        <taxon>Pseudomonadota</taxon>
        <taxon>Alphaproteobacteria</taxon>
        <taxon>Rhodospirillales</taxon>
        <taxon>Rhodospirillaceae</taxon>
        <taxon>Pararhodospirillum</taxon>
    </lineage>
</organism>
<accession>H6SLJ1</accession>
<protein>
    <submittedName>
        <fullName evidence="2">Uncharacterized protein</fullName>
    </submittedName>
</protein>
<name>H6SLJ1_PARPM</name>
<gene>
    <name evidence="2" type="ORF">RSPPHO_02230</name>
</gene>
<evidence type="ECO:0000256" key="1">
    <source>
        <dbReference type="SAM" id="MobiDB-lite"/>
    </source>
</evidence>
<dbReference type="KEGG" id="rpm:RSPPHO_02230"/>
<dbReference type="PATRIC" id="fig|1150469.3.peg.2506"/>
<reference evidence="2 3" key="1">
    <citation type="submission" date="2012-02" db="EMBL/GenBank/DDBJ databases">
        <title>Shotgun genome sequence of Phaeospirillum photometricum DSM 122.</title>
        <authorList>
            <person name="Duquesne K."/>
            <person name="Sturgis J."/>
        </authorList>
    </citation>
    <scope>NUCLEOTIDE SEQUENCE [LARGE SCALE GENOMIC DNA]</scope>
    <source>
        <strain evidence="3">DSM122</strain>
    </source>
</reference>
<feature type="region of interest" description="Disordered" evidence="1">
    <location>
        <begin position="32"/>
        <end position="58"/>
    </location>
</feature>
<evidence type="ECO:0000313" key="2">
    <source>
        <dbReference type="EMBL" id="CCG08856.1"/>
    </source>
</evidence>
<dbReference type="STRING" id="1150469.RSPPHO_02230"/>
<dbReference type="HOGENOM" id="CLU_2976368_0_0_5"/>
<dbReference type="Proteomes" id="UP000033220">
    <property type="component" value="Chromosome DSM 122"/>
</dbReference>
<dbReference type="EMBL" id="HE663493">
    <property type="protein sequence ID" value="CCG08856.1"/>
    <property type="molecule type" value="Genomic_DNA"/>
</dbReference>
<feature type="compositionally biased region" description="Basic and acidic residues" evidence="1">
    <location>
        <begin position="32"/>
        <end position="42"/>
    </location>
</feature>
<sequence>MDGAPYPLRYPYETPGLYAPTYPADAAARERLRDEGLKKDGSLVHQVPGALPPAPQDP</sequence>
<evidence type="ECO:0000313" key="3">
    <source>
        <dbReference type="Proteomes" id="UP000033220"/>
    </source>
</evidence>
<proteinExistence type="predicted"/>
<dbReference type="AlphaFoldDB" id="H6SLJ1"/>
<keyword evidence="3" id="KW-1185">Reference proteome</keyword>